<accession>A0A4Q9KIQ5</accession>
<evidence type="ECO:0000259" key="1">
    <source>
        <dbReference type="PROSITE" id="PS51819"/>
    </source>
</evidence>
<dbReference type="RefSeq" id="WP_131172676.1">
    <property type="nucleotide sequence ID" value="NZ_FXTL01000015.1"/>
</dbReference>
<evidence type="ECO:0000313" key="3">
    <source>
        <dbReference type="Proteomes" id="UP000291933"/>
    </source>
</evidence>
<dbReference type="SUPFAM" id="SSF54593">
    <property type="entry name" value="Glyoxalase/Bleomycin resistance protein/Dihydroxybiphenyl dioxygenase"/>
    <property type="match status" value="1"/>
</dbReference>
<dbReference type="Proteomes" id="UP000291933">
    <property type="component" value="Unassembled WGS sequence"/>
</dbReference>
<proteinExistence type="predicted"/>
<protein>
    <submittedName>
        <fullName evidence="2">VOC family protein</fullName>
    </submittedName>
</protein>
<keyword evidence="3" id="KW-1185">Reference proteome</keyword>
<dbReference type="InterPro" id="IPR004360">
    <property type="entry name" value="Glyas_Fos-R_dOase_dom"/>
</dbReference>
<reference evidence="2 3" key="1">
    <citation type="submission" date="2019-01" db="EMBL/GenBank/DDBJ databases">
        <title>Lactibacter flavus gen. nov., sp. nov., a novel bacterium of the family Propionibacteriaceae isolated from raw milk and dairy products.</title>
        <authorList>
            <person name="Huptas C."/>
            <person name="Wenning M."/>
            <person name="Breitenwieser F."/>
            <person name="Doll E."/>
            <person name="Von Neubeck M."/>
            <person name="Busse H.-J."/>
            <person name="Scherer S."/>
        </authorList>
    </citation>
    <scope>NUCLEOTIDE SEQUENCE [LARGE SCALE GENOMIC DNA]</scope>
    <source>
        <strain evidence="2 3">DSM 22130</strain>
    </source>
</reference>
<gene>
    <name evidence="2" type="ORF">ET996_11350</name>
</gene>
<evidence type="ECO:0000313" key="2">
    <source>
        <dbReference type="EMBL" id="TBT94287.1"/>
    </source>
</evidence>
<dbReference type="PROSITE" id="PS51819">
    <property type="entry name" value="VOC"/>
    <property type="match status" value="1"/>
</dbReference>
<dbReference type="InterPro" id="IPR037523">
    <property type="entry name" value="VOC_core"/>
</dbReference>
<dbReference type="OrthoDB" id="2611891at2"/>
<sequence length="127" mass="13766">MITAVHTLIYSDEPDATRAFLTDVLRWPSINVGGGWPIYATGPSELGVHPTSNEHEGVVHTSPRQHEIALVCDDITTTVAELTGRGARFTREIRDEGWGLTAPVEVPGADPILIYQARHPLAAFGVN</sequence>
<dbReference type="AlphaFoldDB" id="A0A4Q9KIQ5"/>
<dbReference type="EMBL" id="SDMR01000015">
    <property type="protein sequence ID" value="TBT94287.1"/>
    <property type="molecule type" value="Genomic_DNA"/>
</dbReference>
<dbReference type="Gene3D" id="3.10.180.10">
    <property type="entry name" value="2,3-Dihydroxybiphenyl 1,2-Dioxygenase, domain 1"/>
    <property type="match status" value="1"/>
</dbReference>
<name>A0A4Q9KIQ5_PROTD</name>
<feature type="domain" description="VOC" evidence="1">
    <location>
        <begin position="3"/>
        <end position="117"/>
    </location>
</feature>
<dbReference type="InterPro" id="IPR029068">
    <property type="entry name" value="Glyas_Bleomycin-R_OHBP_Dase"/>
</dbReference>
<organism evidence="2 3">
    <name type="scientific">Propioniciclava tarda</name>
    <dbReference type="NCBI Taxonomy" id="433330"/>
    <lineage>
        <taxon>Bacteria</taxon>
        <taxon>Bacillati</taxon>
        <taxon>Actinomycetota</taxon>
        <taxon>Actinomycetes</taxon>
        <taxon>Propionibacteriales</taxon>
        <taxon>Propionibacteriaceae</taxon>
        <taxon>Propioniciclava</taxon>
    </lineage>
</organism>
<dbReference type="Pfam" id="PF00903">
    <property type="entry name" value="Glyoxalase"/>
    <property type="match status" value="1"/>
</dbReference>
<comment type="caution">
    <text evidence="2">The sequence shown here is derived from an EMBL/GenBank/DDBJ whole genome shotgun (WGS) entry which is preliminary data.</text>
</comment>